<keyword evidence="2" id="KW-1185">Reference proteome</keyword>
<reference evidence="1" key="1">
    <citation type="submission" date="2017-07" db="EMBL/GenBank/DDBJ databases">
        <title>Taro Niue Genome Assembly and Annotation.</title>
        <authorList>
            <person name="Atibalentja N."/>
            <person name="Keating K."/>
            <person name="Fields C.J."/>
        </authorList>
    </citation>
    <scope>NUCLEOTIDE SEQUENCE</scope>
    <source>
        <strain evidence="1">Niue_2</strain>
        <tissue evidence="1">Leaf</tissue>
    </source>
</reference>
<name>A0A843XWN5_COLES</name>
<dbReference type="EMBL" id="NMUH01017451">
    <property type="protein sequence ID" value="MQM23696.1"/>
    <property type="molecule type" value="Genomic_DNA"/>
</dbReference>
<protein>
    <submittedName>
        <fullName evidence="1">Uncharacterized protein</fullName>
    </submittedName>
</protein>
<evidence type="ECO:0000313" key="2">
    <source>
        <dbReference type="Proteomes" id="UP000652761"/>
    </source>
</evidence>
<accession>A0A843XWN5</accession>
<evidence type="ECO:0000313" key="1">
    <source>
        <dbReference type="EMBL" id="MQM23696.1"/>
    </source>
</evidence>
<comment type="caution">
    <text evidence="1">The sequence shown here is derived from an EMBL/GenBank/DDBJ whole genome shotgun (WGS) entry which is preliminary data.</text>
</comment>
<organism evidence="1 2">
    <name type="scientific">Colocasia esculenta</name>
    <name type="common">Wild taro</name>
    <name type="synonym">Arum esculentum</name>
    <dbReference type="NCBI Taxonomy" id="4460"/>
    <lineage>
        <taxon>Eukaryota</taxon>
        <taxon>Viridiplantae</taxon>
        <taxon>Streptophyta</taxon>
        <taxon>Embryophyta</taxon>
        <taxon>Tracheophyta</taxon>
        <taxon>Spermatophyta</taxon>
        <taxon>Magnoliopsida</taxon>
        <taxon>Liliopsida</taxon>
        <taxon>Araceae</taxon>
        <taxon>Aroideae</taxon>
        <taxon>Colocasieae</taxon>
        <taxon>Colocasia</taxon>
    </lineage>
</organism>
<sequence>MIVQPPMGIHGKASKVVLRVGGPVILTMGTGEMGTREGVTGLGVGLDEEVWKGEGDGGEGEVAARMVCLESIEMMSSGE</sequence>
<dbReference type="Proteomes" id="UP000652761">
    <property type="component" value="Unassembled WGS sequence"/>
</dbReference>
<dbReference type="AlphaFoldDB" id="A0A843XWN5"/>
<gene>
    <name evidence="1" type="ORF">Taro_056763</name>
</gene>
<proteinExistence type="predicted"/>